<dbReference type="RefSeq" id="WP_141380952.1">
    <property type="nucleotide sequence ID" value="NZ_BJNA01000040.1"/>
</dbReference>
<evidence type="ECO:0000256" key="1">
    <source>
        <dbReference type="SAM" id="Phobius"/>
    </source>
</evidence>
<comment type="caution">
    <text evidence="2">The sequence shown here is derived from an EMBL/GenBank/DDBJ whole genome shotgun (WGS) entry which is preliminary data.</text>
</comment>
<sequence length="197" mass="21327">MVRTPPRRRDRVWTVIAIAGMPLLAAGLIVASALGAFSGIRSLAPLSSPPVVADYDQEQRDNAATIMRAARDLGLSVRDQAIGIMTAMGESSLRNIDHGDGETSGVTNPDGTPTTSIGLFQQQDGWGSRAERLDPYISATLFYRAMIMRAPDRDTLAPTLVAHRTQINQDPDHYARYWPRAVALIEALSGEESGLDP</sequence>
<accession>A0A4Y3ULA1</accession>
<evidence type="ECO:0000313" key="3">
    <source>
        <dbReference type="Proteomes" id="UP000319804"/>
    </source>
</evidence>
<keyword evidence="1" id="KW-0472">Membrane</keyword>
<reference evidence="2 3" key="1">
    <citation type="submission" date="2019-06" db="EMBL/GenBank/DDBJ databases">
        <title>Sequencing the genomes of 1000 actinobacteria strains.</title>
        <authorList>
            <person name="Klenk H.-P."/>
        </authorList>
    </citation>
    <scope>NUCLEOTIDE SEQUENCE [LARGE SCALE GENOMIC DNA]</scope>
    <source>
        <strain evidence="2 3">DSM 20427</strain>
    </source>
</reference>
<dbReference type="AlphaFoldDB" id="A0A4Y3ULA1"/>
<evidence type="ECO:0008006" key="4">
    <source>
        <dbReference type="Google" id="ProtNLM"/>
    </source>
</evidence>
<evidence type="ECO:0000313" key="2">
    <source>
        <dbReference type="EMBL" id="TQM91315.1"/>
    </source>
</evidence>
<dbReference type="EMBL" id="VFPS01000005">
    <property type="protein sequence ID" value="TQM91315.1"/>
    <property type="molecule type" value="Genomic_DNA"/>
</dbReference>
<organism evidence="2 3">
    <name type="scientific">Microbacterium lacticum</name>
    <dbReference type="NCBI Taxonomy" id="33885"/>
    <lineage>
        <taxon>Bacteria</taxon>
        <taxon>Bacillati</taxon>
        <taxon>Actinomycetota</taxon>
        <taxon>Actinomycetes</taxon>
        <taxon>Micrococcales</taxon>
        <taxon>Microbacteriaceae</taxon>
        <taxon>Microbacterium</taxon>
    </lineage>
</organism>
<keyword evidence="1" id="KW-0812">Transmembrane</keyword>
<dbReference type="Proteomes" id="UP000319804">
    <property type="component" value="Unassembled WGS sequence"/>
</dbReference>
<gene>
    <name evidence="2" type="ORF">FHX68_2527</name>
</gene>
<feature type="transmembrane region" description="Helical" evidence="1">
    <location>
        <begin position="12"/>
        <end position="37"/>
    </location>
</feature>
<name>A0A4Y3ULA1_9MICO</name>
<dbReference type="OrthoDB" id="5496837at2"/>
<keyword evidence="3" id="KW-1185">Reference proteome</keyword>
<proteinExistence type="predicted"/>
<protein>
    <recommendedName>
        <fullName evidence="4">Transglycosylase-like protein with SLT domain</fullName>
    </recommendedName>
</protein>
<keyword evidence="1" id="KW-1133">Transmembrane helix</keyword>